<evidence type="ECO:0000313" key="3">
    <source>
        <dbReference type="Proteomes" id="UP000710385"/>
    </source>
</evidence>
<dbReference type="InterPro" id="IPR036388">
    <property type="entry name" value="WH-like_DNA-bd_sf"/>
</dbReference>
<dbReference type="PROSITE" id="PS51197">
    <property type="entry name" value="HTH_RRF2_2"/>
    <property type="match status" value="1"/>
</dbReference>
<dbReference type="Proteomes" id="UP000710385">
    <property type="component" value="Unassembled WGS sequence"/>
</dbReference>
<dbReference type="NCBIfam" id="TIGR00738">
    <property type="entry name" value="rrf2_super"/>
    <property type="match status" value="1"/>
</dbReference>
<dbReference type="GO" id="GO:0003677">
    <property type="term" value="F:DNA binding"/>
    <property type="evidence" value="ECO:0007669"/>
    <property type="project" value="UniProtKB-KW"/>
</dbReference>
<evidence type="ECO:0000256" key="1">
    <source>
        <dbReference type="ARBA" id="ARBA00023125"/>
    </source>
</evidence>
<gene>
    <name evidence="2" type="ORF">HS096_02345</name>
</gene>
<name>A0A928TWT9_UNCKA</name>
<dbReference type="Pfam" id="PF02082">
    <property type="entry name" value="Rrf2"/>
    <property type="match status" value="1"/>
</dbReference>
<dbReference type="InterPro" id="IPR036390">
    <property type="entry name" value="WH_DNA-bd_sf"/>
</dbReference>
<proteinExistence type="predicted"/>
<sequence>MQSIFRVSARAHLGVILMAKLSESHATGEYTALRDVADAMSLSEGYMEEIAASLKAHHLVIGKTGPKGGYRLARNPKTISAEDILIALEGPVELVDCQTGTASCPVSHLCHSKHLWFFLQEHIRDALRQKTLADICAIRLSP</sequence>
<dbReference type="Gene3D" id="1.10.10.10">
    <property type="entry name" value="Winged helix-like DNA-binding domain superfamily/Winged helix DNA-binding domain"/>
    <property type="match status" value="1"/>
</dbReference>
<dbReference type="GO" id="GO:0003700">
    <property type="term" value="F:DNA-binding transcription factor activity"/>
    <property type="evidence" value="ECO:0007669"/>
    <property type="project" value="TreeGrafter"/>
</dbReference>
<keyword evidence="1" id="KW-0238">DNA-binding</keyword>
<organism evidence="2 3">
    <name type="scientific">candidate division WWE3 bacterium</name>
    <dbReference type="NCBI Taxonomy" id="2053526"/>
    <lineage>
        <taxon>Bacteria</taxon>
        <taxon>Katanobacteria</taxon>
    </lineage>
</organism>
<dbReference type="GO" id="GO:0005829">
    <property type="term" value="C:cytosol"/>
    <property type="evidence" value="ECO:0007669"/>
    <property type="project" value="TreeGrafter"/>
</dbReference>
<accession>A0A928TWT9</accession>
<reference evidence="2" key="1">
    <citation type="submission" date="2020-05" db="EMBL/GenBank/DDBJ databases">
        <title>High-Quality Genomes of Partial-Nitritation/Anammox System by Hierarchical Clustering Based Hybrid Assembly.</title>
        <authorList>
            <person name="Liu L."/>
            <person name="Wang Y."/>
            <person name="Che Y."/>
            <person name="Chen Y."/>
            <person name="Xia Y."/>
            <person name="Luo R."/>
            <person name="Cheng S.H."/>
            <person name="Zheng C."/>
            <person name="Zhang T."/>
        </authorList>
    </citation>
    <scope>NUCLEOTIDE SEQUENCE</scope>
    <source>
        <strain evidence="2">H1_PAT1</strain>
    </source>
</reference>
<evidence type="ECO:0000313" key="2">
    <source>
        <dbReference type="EMBL" id="MBE7525208.1"/>
    </source>
</evidence>
<dbReference type="SUPFAM" id="SSF46785">
    <property type="entry name" value="Winged helix' DNA-binding domain"/>
    <property type="match status" value="1"/>
</dbReference>
<dbReference type="AlphaFoldDB" id="A0A928TWT9"/>
<dbReference type="EMBL" id="JABTTY010000001">
    <property type="protein sequence ID" value="MBE7525208.1"/>
    <property type="molecule type" value="Genomic_DNA"/>
</dbReference>
<protein>
    <submittedName>
        <fullName evidence="2">Rrf2 family transcriptional regulator</fullName>
    </submittedName>
</protein>
<dbReference type="PANTHER" id="PTHR33221:SF5">
    <property type="entry name" value="HTH-TYPE TRANSCRIPTIONAL REGULATOR ISCR"/>
    <property type="match status" value="1"/>
</dbReference>
<dbReference type="InterPro" id="IPR000944">
    <property type="entry name" value="Tscrpt_reg_Rrf2"/>
</dbReference>
<comment type="caution">
    <text evidence="2">The sequence shown here is derived from an EMBL/GenBank/DDBJ whole genome shotgun (WGS) entry which is preliminary data.</text>
</comment>
<dbReference type="PANTHER" id="PTHR33221">
    <property type="entry name" value="WINGED HELIX-TURN-HELIX TRANSCRIPTIONAL REGULATOR, RRF2 FAMILY"/>
    <property type="match status" value="1"/>
</dbReference>